<dbReference type="RefSeq" id="WP_379020961.1">
    <property type="nucleotide sequence ID" value="NZ_JBHUGY010000027.1"/>
</dbReference>
<accession>A0ABW4WFM1</accession>
<name>A0ABW4WFM1_9HYPH</name>
<keyword evidence="2" id="KW-1185">Reference proteome</keyword>
<evidence type="ECO:0000313" key="2">
    <source>
        <dbReference type="Proteomes" id="UP001597349"/>
    </source>
</evidence>
<dbReference type="Proteomes" id="UP001597349">
    <property type="component" value="Unassembled WGS sequence"/>
</dbReference>
<gene>
    <name evidence="1" type="ORF">ACFSQT_17715</name>
</gene>
<organism evidence="1 2">
    <name type="scientific">Mesorhizobium calcicola</name>
    <dbReference type="NCBI Taxonomy" id="1300310"/>
    <lineage>
        <taxon>Bacteria</taxon>
        <taxon>Pseudomonadati</taxon>
        <taxon>Pseudomonadota</taxon>
        <taxon>Alphaproteobacteria</taxon>
        <taxon>Hyphomicrobiales</taxon>
        <taxon>Phyllobacteriaceae</taxon>
        <taxon>Mesorhizobium</taxon>
    </lineage>
</organism>
<proteinExistence type="predicted"/>
<protein>
    <submittedName>
        <fullName evidence="1">Uncharacterized protein</fullName>
    </submittedName>
</protein>
<comment type="caution">
    <text evidence="1">The sequence shown here is derived from an EMBL/GenBank/DDBJ whole genome shotgun (WGS) entry which is preliminary data.</text>
</comment>
<evidence type="ECO:0000313" key="1">
    <source>
        <dbReference type="EMBL" id="MFD2054848.1"/>
    </source>
</evidence>
<dbReference type="EMBL" id="JBHUGY010000027">
    <property type="protein sequence ID" value="MFD2054848.1"/>
    <property type="molecule type" value="Genomic_DNA"/>
</dbReference>
<sequence>MRIKDSGIDAAYDEACSPSSTYNATPNTSRLTDFSHFSFSFRIASSSSLGDPSGKQVAMTRFLEDARHFTSS</sequence>
<reference evidence="2" key="1">
    <citation type="journal article" date="2019" name="Int. J. Syst. Evol. Microbiol.">
        <title>The Global Catalogue of Microorganisms (GCM) 10K type strain sequencing project: providing services to taxonomists for standard genome sequencing and annotation.</title>
        <authorList>
            <consortium name="The Broad Institute Genomics Platform"/>
            <consortium name="The Broad Institute Genome Sequencing Center for Infectious Disease"/>
            <person name="Wu L."/>
            <person name="Ma J."/>
        </authorList>
    </citation>
    <scope>NUCLEOTIDE SEQUENCE [LARGE SCALE GENOMIC DNA]</scope>
    <source>
        <strain evidence="2">CGMCC 1.16226</strain>
    </source>
</reference>